<evidence type="ECO:0000256" key="3">
    <source>
        <dbReference type="ARBA" id="ARBA00022448"/>
    </source>
</evidence>
<keyword evidence="3" id="KW-0813">Transport</keyword>
<dbReference type="GO" id="GO:0030288">
    <property type="term" value="C:outer membrane-bounded periplasmic space"/>
    <property type="evidence" value="ECO:0007669"/>
    <property type="project" value="TreeGrafter"/>
</dbReference>
<protein>
    <submittedName>
        <fullName evidence="7">ABC transporter substrate-binding protein</fullName>
    </submittedName>
</protein>
<name>A0A371P8V4_9ACTN</name>
<organism evidence="7 8">
    <name type="scientific">Aeromicrobium endophyticum</name>
    <dbReference type="NCBI Taxonomy" id="2292704"/>
    <lineage>
        <taxon>Bacteria</taxon>
        <taxon>Bacillati</taxon>
        <taxon>Actinomycetota</taxon>
        <taxon>Actinomycetes</taxon>
        <taxon>Propionibacteriales</taxon>
        <taxon>Nocardioidaceae</taxon>
        <taxon>Aeromicrobium</taxon>
    </lineage>
</organism>
<evidence type="ECO:0000313" key="8">
    <source>
        <dbReference type="Proteomes" id="UP000265581"/>
    </source>
</evidence>
<dbReference type="PROSITE" id="PS50983">
    <property type="entry name" value="FE_B12_PBP"/>
    <property type="match status" value="1"/>
</dbReference>
<evidence type="ECO:0000256" key="2">
    <source>
        <dbReference type="ARBA" id="ARBA00008814"/>
    </source>
</evidence>
<dbReference type="Gene3D" id="3.40.50.1980">
    <property type="entry name" value="Nitrogenase molybdenum iron protein domain"/>
    <property type="match status" value="2"/>
</dbReference>
<gene>
    <name evidence="7" type="ORF">DX116_01455</name>
</gene>
<proteinExistence type="inferred from homology"/>
<evidence type="ECO:0000313" key="7">
    <source>
        <dbReference type="EMBL" id="REK72332.1"/>
    </source>
</evidence>
<dbReference type="EMBL" id="QUBR01000001">
    <property type="protein sequence ID" value="REK72332.1"/>
    <property type="molecule type" value="Genomic_DNA"/>
</dbReference>
<evidence type="ECO:0000256" key="1">
    <source>
        <dbReference type="ARBA" id="ARBA00004196"/>
    </source>
</evidence>
<reference evidence="7 8" key="1">
    <citation type="submission" date="2018-08" db="EMBL/GenBank/DDBJ databases">
        <title>Aeromicrobium sp. M2KJ-4, whole genome shotgun sequence.</title>
        <authorList>
            <person name="Tuo L."/>
        </authorList>
    </citation>
    <scope>NUCLEOTIDE SEQUENCE [LARGE SCALE GENOMIC DNA]</scope>
    <source>
        <strain evidence="7 8">M2KJ-4</strain>
    </source>
</reference>
<dbReference type="PROSITE" id="PS51257">
    <property type="entry name" value="PROKAR_LIPOPROTEIN"/>
    <property type="match status" value="1"/>
</dbReference>
<evidence type="ECO:0000256" key="4">
    <source>
        <dbReference type="ARBA" id="ARBA00022729"/>
    </source>
</evidence>
<dbReference type="AlphaFoldDB" id="A0A371P8V4"/>
<evidence type="ECO:0000256" key="5">
    <source>
        <dbReference type="SAM" id="SignalP"/>
    </source>
</evidence>
<dbReference type="SUPFAM" id="SSF53807">
    <property type="entry name" value="Helical backbone' metal receptor"/>
    <property type="match status" value="1"/>
</dbReference>
<dbReference type="InterPro" id="IPR002491">
    <property type="entry name" value="ABC_transptr_periplasmic_BD"/>
</dbReference>
<dbReference type="InterPro" id="IPR051313">
    <property type="entry name" value="Bact_iron-sidero_bind"/>
</dbReference>
<sequence length="324" mass="34227">MRKLVGALAAVAAMAVLTACGSSESDASGGGPWTFTDGRGEKISLDSAPTRVVAQSSIAAALADLGVEVVGTFGPLKLPDGSVDPQAAGLDPATVTDVTGGGEYGTLDLEKLAELEPDLVITNMYQKPELWYMNDDTAEKVDKVAPILAINYQGLDLVQTLDAVEKVAGRLGADLESAKAVTARQQFADASARLTALGRTMGDRTVLPVSTTADLLYVGDPAQFPDIAYYRSIGLPMAEVTPAKDSYWDELSWEKSDTYDADIALWDDRIGEAGLADLKKQPVFGTITAAKNDAYVPWAAVTPAGYSAYARVINTLTDNLEKNL</sequence>
<comment type="caution">
    <text evidence="7">The sequence shown here is derived from an EMBL/GenBank/DDBJ whole genome shotgun (WGS) entry which is preliminary data.</text>
</comment>
<dbReference type="RefSeq" id="WP_119702464.1">
    <property type="nucleotide sequence ID" value="NZ_JBHSOI010000001.1"/>
</dbReference>
<dbReference type="Pfam" id="PF01497">
    <property type="entry name" value="Peripla_BP_2"/>
    <property type="match status" value="1"/>
</dbReference>
<dbReference type="Proteomes" id="UP000265581">
    <property type="component" value="Unassembled WGS sequence"/>
</dbReference>
<feature type="domain" description="Fe/B12 periplasmic-binding" evidence="6">
    <location>
        <begin position="50"/>
        <end position="324"/>
    </location>
</feature>
<evidence type="ECO:0000259" key="6">
    <source>
        <dbReference type="PROSITE" id="PS50983"/>
    </source>
</evidence>
<accession>A0A371P8V4</accession>
<keyword evidence="8" id="KW-1185">Reference proteome</keyword>
<dbReference type="PANTHER" id="PTHR30532">
    <property type="entry name" value="IRON III DICITRATE-BINDING PERIPLASMIC PROTEIN"/>
    <property type="match status" value="1"/>
</dbReference>
<feature type="chain" id="PRO_5016911799" evidence="5">
    <location>
        <begin position="28"/>
        <end position="324"/>
    </location>
</feature>
<dbReference type="PANTHER" id="PTHR30532:SF24">
    <property type="entry name" value="FERRIC ENTEROBACTIN-BINDING PERIPLASMIC PROTEIN FEPB"/>
    <property type="match status" value="1"/>
</dbReference>
<comment type="similarity">
    <text evidence="2">Belongs to the bacterial solute-binding protein 8 family.</text>
</comment>
<comment type="subcellular location">
    <subcellularLocation>
        <location evidence="1">Cell envelope</location>
    </subcellularLocation>
</comment>
<dbReference type="GO" id="GO:1901678">
    <property type="term" value="P:iron coordination entity transport"/>
    <property type="evidence" value="ECO:0007669"/>
    <property type="project" value="UniProtKB-ARBA"/>
</dbReference>
<dbReference type="OrthoDB" id="7941913at2"/>
<keyword evidence="4 5" id="KW-0732">Signal</keyword>
<feature type="signal peptide" evidence="5">
    <location>
        <begin position="1"/>
        <end position="27"/>
    </location>
</feature>